<keyword evidence="3" id="KW-1003">Cell membrane</keyword>
<evidence type="ECO:0000256" key="2">
    <source>
        <dbReference type="ARBA" id="ARBA00007430"/>
    </source>
</evidence>
<comment type="caution">
    <text evidence="8">The sequence shown here is derived from an EMBL/GenBank/DDBJ whole genome shotgun (WGS) entry which is preliminary data.</text>
</comment>
<dbReference type="EMBL" id="WIOL01000002">
    <property type="protein sequence ID" value="MQT17231.1"/>
    <property type="molecule type" value="Genomic_DNA"/>
</dbReference>
<dbReference type="PANTHER" id="PTHR30250:SF10">
    <property type="entry name" value="LIPOPOLYSACCHARIDE BIOSYNTHESIS PROTEIN WZXC"/>
    <property type="match status" value="1"/>
</dbReference>
<comment type="subcellular location">
    <subcellularLocation>
        <location evidence="1">Cell membrane</location>
        <topology evidence="1">Multi-pass membrane protein</topology>
    </subcellularLocation>
</comment>
<dbReference type="OrthoDB" id="7605542at2"/>
<dbReference type="InterPro" id="IPR050833">
    <property type="entry name" value="Poly_Biosynth_Transport"/>
</dbReference>
<organism evidence="8 9">
    <name type="scientific">Sandarakinorhabdus fusca</name>
    <dbReference type="NCBI Taxonomy" id="1439888"/>
    <lineage>
        <taxon>Bacteria</taxon>
        <taxon>Pseudomonadati</taxon>
        <taxon>Pseudomonadota</taxon>
        <taxon>Alphaproteobacteria</taxon>
        <taxon>Sphingomonadales</taxon>
        <taxon>Sphingosinicellaceae</taxon>
        <taxon>Sandarakinorhabdus</taxon>
    </lineage>
</organism>
<dbReference type="GO" id="GO:0005886">
    <property type="term" value="C:plasma membrane"/>
    <property type="evidence" value="ECO:0007669"/>
    <property type="project" value="UniProtKB-SubCell"/>
</dbReference>
<feature type="transmembrane region" description="Helical" evidence="7">
    <location>
        <begin position="362"/>
        <end position="380"/>
    </location>
</feature>
<dbReference type="AlphaFoldDB" id="A0A7C9GRK5"/>
<feature type="transmembrane region" description="Helical" evidence="7">
    <location>
        <begin position="41"/>
        <end position="65"/>
    </location>
</feature>
<accession>A0A7C9GRK5</accession>
<name>A0A7C9GRK5_9SPHN</name>
<feature type="transmembrane region" description="Helical" evidence="7">
    <location>
        <begin position="170"/>
        <end position="189"/>
    </location>
</feature>
<evidence type="ECO:0000256" key="1">
    <source>
        <dbReference type="ARBA" id="ARBA00004651"/>
    </source>
</evidence>
<keyword evidence="5 7" id="KW-1133">Transmembrane helix</keyword>
<keyword evidence="6 7" id="KW-0472">Membrane</keyword>
<evidence type="ECO:0000256" key="6">
    <source>
        <dbReference type="ARBA" id="ARBA00023136"/>
    </source>
</evidence>
<dbReference type="Proteomes" id="UP000481327">
    <property type="component" value="Unassembled WGS sequence"/>
</dbReference>
<evidence type="ECO:0000313" key="9">
    <source>
        <dbReference type="Proteomes" id="UP000481327"/>
    </source>
</evidence>
<feature type="transmembrane region" description="Helical" evidence="7">
    <location>
        <begin position="438"/>
        <end position="465"/>
    </location>
</feature>
<feature type="transmembrane region" description="Helical" evidence="7">
    <location>
        <begin position="112"/>
        <end position="131"/>
    </location>
</feature>
<evidence type="ECO:0000313" key="8">
    <source>
        <dbReference type="EMBL" id="MQT17231.1"/>
    </source>
</evidence>
<comment type="similarity">
    <text evidence="2">Belongs to the polysaccharide synthase family.</text>
</comment>
<evidence type="ECO:0000256" key="4">
    <source>
        <dbReference type="ARBA" id="ARBA00022692"/>
    </source>
</evidence>
<dbReference type="Pfam" id="PF13440">
    <property type="entry name" value="Polysacc_synt_3"/>
    <property type="match status" value="1"/>
</dbReference>
<feature type="transmembrane region" description="Helical" evidence="7">
    <location>
        <begin position="386"/>
        <end position="402"/>
    </location>
</feature>
<dbReference type="PANTHER" id="PTHR30250">
    <property type="entry name" value="PST FAMILY PREDICTED COLANIC ACID TRANSPORTER"/>
    <property type="match status" value="1"/>
</dbReference>
<evidence type="ECO:0000256" key="5">
    <source>
        <dbReference type="ARBA" id="ARBA00022989"/>
    </source>
</evidence>
<gene>
    <name evidence="8" type="ORF">F3168_08135</name>
</gene>
<keyword evidence="9" id="KW-1185">Reference proteome</keyword>
<reference evidence="8 9" key="1">
    <citation type="submission" date="2019-09" db="EMBL/GenBank/DDBJ databases">
        <title>Polymorphobacter sp. isolated from a lake in China.</title>
        <authorList>
            <person name="Liu Z."/>
        </authorList>
    </citation>
    <scope>NUCLEOTIDE SEQUENCE [LARGE SCALE GENOMIC DNA]</scope>
    <source>
        <strain evidence="8 9">D40P</strain>
    </source>
</reference>
<feature type="transmembrane region" description="Helical" evidence="7">
    <location>
        <begin position="77"/>
        <end position="100"/>
    </location>
</feature>
<feature type="transmembrane region" description="Helical" evidence="7">
    <location>
        <begin position="319"/>
        <end position="341"/>
    </location>
</feature>
<evidence type="ECO:0000256" key="3">
    <source>
        <dbReference type="ARBA" id="ARBA00022475"/>
    </source>
</evidence>
<feature type="transmembrane region" description="Helical" evidence="7">
    <location>
        <begin position="285"/>
        <end position="307"/>
    </location>
</feature>
<dbReference type="RefSeq" id="WP_152577637.1">
    <property type="nucleotide sequence ID" value="NZ_JAATJI010000001.1"/>
</dbReference>
<feature type="transmembrane region" description="Helical" evidence="7">
    <location>
        <begin position="143"/>
        <end position="164"/>
    </location>
</feature>
<feature type="transmembrane region" description="Helical" evidence="7">
    <location>
        <begin position="414"/>
        <end position="432"/>
    </location>
</feature>
<evidence type="ECO:0000256" key="7">
    <source>
        <dbReference type="SAM" id="Phobius"/>
    </source>
</evidence>
<feature type="transmembrane region" description="Helical" evidence="7">
    <location>
        <begin position="12"/>
        <end position="35"/>
    </location>
</feature>
<dbReference type="CDD" id="cd13127">
    <property type="entry name" value="MATE_tuaB_like"/>
    <property type="match status" value="1"/>
</dbReference>
<sequence length="502" mass="53646">MKERLARGAAWLGATRVIVNLIGFVSTIVLSRLLFPADFGLVAIAVAVQAIVGSVTELSTASALIRHDDPQDAHFDSVFTLNILRAGFICLLLFGSAHAAASLYNDERLVDILYVLGLSALIGGFFNPKTALFARELRFAQEFVLAVPQKLVGLVVALAIALLYQSYWALIIGGVAAQFAGLLTSYLLLPYRPRFSLVHGREFMGFSVWIGLERAVGALNQRAAPLLIGYALGNAQLGYFAFGDNLAGLPTREATAPVSGVFLPAFSKVKSDKAVLRDTYQRAQALLCAIALPVGFGFAAIAHPLILLAVGDKWLPSVIVVQVLAGVFAIDMLWAGIWPVALALGETQLLFRREVINTSIRLPLIIAGLSFGALVGVLVARTVSSIVIFVLNMVLVRTLLDLPVRRQLAANGRTIGATAVMVMGLALLQQSIDFFRPGAVSIVSLALLTLVGAVLYGATVLALWIRAGRPAGPEETILSLLNRVLQSQRVTAMSQAVFGSHR</sequence>
<keyword evidence="4 7" id="KW-0812">Transmembrane</keyword>
<proteinExistence type="inferred from homology"/>
<protein>
    <submittedName>
        <fullName evidence="8">Oligosaccharide flippase family protein</fullName>
    </submittedName>
</protein>